<dbReference type="KEGG" id="ngr:NAEGRDRAFT_51543"/>
<dbReference type="InterPro" id="IPR045141">
    <property type="entry name" value="NAA60-like"/>
</dbReference>
<comment type="catalytic activity">
    <reaction evidence="9">
        <text>L-lysyl-[protein] + acetyl-CoA = N(6)-acetyl-L-lysyl-[protein] + CoA + H(+)</text>
        <dbReference type="Rhea" id="RHEA:45948"/>
        <dbReference type="Rhea" id="RHEA-COMP:9752"/>
        <dbReference type="Rhea" id="RHEA-COMP:10731"/>
        <dbReference type="ChEBI" id="CHEBI:15378"/>
        <dbReference type="ChEBI" id="CHEBI:29969"/>
        <dbReference type="ChEBI" id="CHEBI:57287"/>
        <dbReference type="ChEBI" id="CHEBI:57288"/>
        <dbReference type="ChEBI" id="CHEBI:61930"/>
        <dbReference type="EC" id="2.3.1.48"/>
    </reaction>
</comment>
<protein>
    <recommendedName>
        <fullName evidence="8">N-alpha-acetyltransferase 60</fullName>
        <ecNumber evidence="7">2.3.1.259</ecNumber>
        <ecNumber evidence="1">2.3.1.48</ecNumber>
    </recommendedName>
</protein>
<evidence type="ECO:0000256" key="8">
    <source>
        <dbReference type="ARBA" id="ARBA00026144"/>
    </source>
</evidence>
<dbReference type="OrthoDB" id="47374at2759"/>
<evidence type="ECO:0000256" key="4">
    <source>
        <dbReference type="ARBA" id="ARBA00022853"/>
    </source>
</evidence>
<dbReference type="GeneID" id="8864537"/>
<feature type="domain" description="N-acetyltransferase" evidence="12">
    <location>
        <begin position="84"/>
        <end position="249"/>
    </location>
</feature>
<evidence type="ECO:0000256" key="6">
    <source>
        <dbReference type="ARBA" id="ARBA00025774"/>
    </source>
</evidence>
<keyword evidence="2 13" id="KW-0808">Transferase</keyword>
<keyword evidence="14" id="KW-1185">Reference proteome</keyword>
<evidence type="ECO:0000256" key="7">
    <source>
        <dbReference type="ARBA" id="ARBA00026111"/>
    </source>
</evidence>
<dbReference type="STRING" id="5762.D2VQX7"/>
<feature type="region of interest" description="Disordered" evidence="11">
    <location>
        <begin position="339"/>
        <end position="359"/>
    </location>
</feature>
<dbReference type="VEuPathDB" id="AmoebaDB:NAEGRDRAFT_51543"/>
<comment type="catalytic activity">
    <reaction evidence="10">
        <text>N-terminal L-methionyl-[transmembrane protein] + acetyl-CoA = N-terminal N(alpha)-acetyl-L-methionyl-[transmembrane protein] + CoA + H(+)</text>
        <dbReference type="Rhea" id="RHEA:50604"/>
        <dbReference type="Rhea" id="RHEA-COMP:12745"/>
        <dbReference type="Rhea" id="RHEA-COMP:12746"/>
        <dbReference type="ChEBI" id="CHEBI:15378"/>
        <dbReference type="ChEBI" id="CHEBI:57287"/>
        <dbReference type="ChEBI" id="CHEBI:57288"/>
        <dbReference type="ChEBI" id="CHEBI:64731"/>
        <dbReference type="ChEBI" id="CHEBI:133414"/>
        <dbReference type="EC" id="2.3.1.259"/>
    </reaction>
</comment>
<dbReference type="GO" id="GO:0004402">
    <property type="term" value="F:histone acetyltransferase activity"/>
    <property type="evidence" value="ECO:0007669"/>
    <property type="project" value="TreeGrafter"/>
</dbReference>
<evidence type="ECO:0000256" key="11">
    <source>
        <dbReference type="SAM" id="MobiDB-lite"/>
    </source>
</evidence>
<dbReference type="eggNOG" id="KOG3138">
    <property type="taxonomic scope" value="Eukaryota"/>
</dbReference>
<keyword evidence="5" id="KW-0012">Acyltransferase</keyword>
<dbReference type="AlphaFoldDB" id="D2VQX7"/>
<evidence type="ECO:0000256" key="10">
    <source>
        <dbReference type="ARBA" id="ARBA00048848"/>
    </source>
</evidence>
<dbReference type="PANTHER" id="PTHR14744">
    <property type="entry name" value="N-ALPHA-ACETYLTRANSFERASE 60"/>
    <property type="match status" value="1"/>
</dbReference>
<dbReference type="OMA" id="YYDFGSH"/>
<dbReference type="Pfam" id="PF00583">
    <property type="entry name" value="Acetyltransf_1"/>
    <property type="match status" value="1"/>
</dbReference>
<dbReference type="InterPro" id="IPR016181">
    <property type="entry name" value="Acyl_CoA_acyltransferase"/>
</dbReference>
<evidence type="ECO:0000313" key="13">
    <source>
        <dbReference type="EMBL" id="EFC40714.1"/>
    </source>
</evidence>
<evidence type="ECO:0000256" key="5">
    <source>
        <dbReference type="ARBA" id="ARBA00023315"/>
    </source>
</evidence>
<dbReference type="SUPFAM" id="SSF55729">
    <property type="entry name" value="Acyl-CoA N-acyltransferases (Nat)"/>
    <property type="match status" value="1"/>
</dbReference>
<dbReference type="Proteomes" id="UP000006671">
    <property type="component" value="Unassembled WGS sequence"/>
</dbReference>
<dbReference type="GO" id="GO:0007059">
    <property type="term" value="P:chromosome segregation"/>
    <property type="evidence" value="ECO:0007669"/>
    <property type="project" value="UniProtKB-KW"/>
</dbReference>
<dbReference type="RefSeq" id="XP_002673458.1">
    <property type="nucleotide sequence ID" value="XM_002673412.1"/>
</dbReference>
<dbReference type="GO" id="GO:0000139">
    <property type="term" value="C:Golgi membrane"/>
    <property type="evidence" value="ECO:0007669"/>
    <property type="project" value="TreeGrafter"/>
</dbReference>
<dbReference type="PROSITE" id="PS51186">
    <property type="entry name" value="GNAT"/>
    <property type="match status" value="1"/>
</dbReference>
<dbReference type="EC" id="2.3.1.48" evidence="1"/>
<dbReference type="EC" id="2.3.1.259" evidence="7"/>
<dbReference type="EMBL" id="GG738890">
    <property type="protein sequence ID" value="EFC40714.1"/>
    <property type="molecule type" value="Genomic_DNA"/>
</dbReference>
<evidence type="ECO:0000256" key="1">
    <source>
        <dbReference type="ARBA" id="ARBA00013184"/>
    </source>
</evidence>
<organism evidence="14">
    <name type="scientific">Naegleria gruberi</name>
    <name type="common">Amoeba</name>
    <dbReference type="NCBI Taxonomy" id="5762"/>
    <lineage>
        <taxon>Eukaryota</taxon>
        <taxon>Discoba</taxon>
        <taxon>Heterolobosea</taxon>
        <taxon>Tetramitia</taxon>
        <taxon>Eutetramitia</taxon>
        <taxon>Vahlkampfiidae</taxon>
        <taxon>Naegleria</taxon>
    </lineage>
</organism>
<dbReference type="InParanoid" id="D2VQX7"/>
<comment type="similarity">
    <text evidence="6">Belongs to the acetyltransferase family. NAA60 subfamily.</text>
</comment>
<evidence type="ECO:0000256" key="2">
    <source>
        <dbReference type="ARBA" id="ARBA00022679"/>
    </source>
</evidence>
<dbReference type="GO" id="GO:0120518">
    <property type="term" value="F:protein N-terminal-methionine acetyltransferase activity"/>
    <property type="evidence" value="ECO:0007669"/>
    <property type="project" value="UniProtKB-EC"/>
</dbReference>
<evidence type="ECO:0000256" key="3">
    <source>
        <dbReference type="ARBA" id="ARBA00022829"/>
    </source>
</evidence>
<reference evidence="13 14" key="1">
    <citation type="journal article" date="2010" name="Cell">
        <title>The genome of Naegleria gruberi illuminates early eukaryotic versatility.</title>
        <authorList>
            <person name="Fritz-Laylin L.K."/>
            <person name="Prochnik S.E."/>
            <person name="Ginger M.L."/>
            <person name="Dacks J.B."/>
            <person name="Carpenter M.L."/>
            <person name="Field M.C."/>
            <person name="Kuo A."/>
            <person name="Paredez A."/>
            <person name="Chapman J."/>
            <person name="Pham J."/>
            <person name="Shu S."/>
            <person name="Neupane R."/>
            <person name="Cipriano M."/>
            <person name="Mancuso J."/>
            <person name="Tu H."/>
            <person name="Salamov A."/>
            <person name="Lindquist E."/>
            <person name="Shapiro H."/>
            <person name="Lucas S."/>
            <person name="Grigoriev I.V."/>
            <person name="Cande W.Z."/>
            <person name="Fulton C."/>
            <person name="Rokhsar D.S."/>
            <person name="Dawson S.C."/>
        </authorList>
    </citation>
    <scope>NUCLEOTIDE SEQUENCE [LARGE SCALE GENOMIC DNA]</scope>
    <source>
        <strain evidence="13 14">NEG-M</strain>
    </source>
</reference>
<evidence type="ECO:0000313" key="14">
    <source>
        <dbReference type="Proteomes" id="UP000006671"/>
    </source>
</evidence>
<dbReference type="PANTHER" id="PTHR14744:SF15">
    <property type="entry name" value="N-ALPHA-ACETYLTRANSFERASE 60"/>
    <property type="match status" value="1"/>
</dbReference>
<dbReference type="Gene3D" id="3.40.630.30">
    <property type="match status" value="1"/>
</dbReference>
<feature type="compositionally biased region" description="Low complexity" evidence="11">
    <location>
        <begin position="343"/>
        <end position="357"/>
    </location>
</feature>
<sequence>MSKELVEMIDELNSSLKSMDEDFSDDFNKNNNNNNNMEIYDDSTTSIPIHHNSSFYYGEDEKHPNTLSYDSHKFNKIIFEDSEYLYRTITRDDLPALKKLQQELFPVQYNKPFYLKLLDKSKTYTLLSFSKENNELIGVCSTSITLEENTDGGFWQFLFGYPDKYNVCYIMTLGVKKKHRRKGLASRMLQILEEVVSVDPYYCTKLTLHCKVDNQHALSFYNQNSFTVKERIEGYYDFGSHFEAAFKLDKVLSAKRNESFSDSISFSGLLTSESHTSLGSQPTSNRQSTNESPIRNNYNTSSLGCLAVTFQICKFFIETFKVVAIESYNTMNNILSPSPPLNPNSSSPQLSNSTSTNALSPIAIPRPRIVLQIQEKDCE</sequence>
<name>D2VQX7_NAEGR</name>
<dbReference type="InterPro" id="IPR000182">
    <property type="entry name" value="GNAT_dom"/>
</dbReference>
<dbReference type="CDD" id="cd04301">
    <property type="entry name" value="NAT_SF"/>
    <property type="match status" value="1"/>
</dbReference>
<feature type="region of interest" description="Disordered" evidence="11">
    <location>
        <begin position="275"/>
        <end position="294"/>
    </location>
</feature>
<evidence type="ECO:0000256" key="9">
    <source>
        <dbReference type="ARBA" id="ARBA00048017"/>
    </source>
</evidence>
<keyword evidence="4" id="KW-0156">Chromatin regulator</keyword>
<gene>
    <name evidence="13" type="ORF">NAEGRDRAFT_51543</name>
</gene>
<proteinExistence type="inferred from homology"/>
<keyword evidence="3" id="KW-0159">Chromosome partition</keyword>
<accession>D2VQX7</accession>
<evidence type="ECO:0000259" key="12">
    <source>
        <dbReference type="PROSITE" id="PS51186"/>
    </source>
</evidence>